<dbReference type="RefSeq" id="XP_046594163.1">
    <property type="nucleotide sequence ID" value="XM_046738207.1"/>
</dbReference>
<evidence type="ECO:0000313" key="2">
    <source>
        <dbReference type="Proteomes" id="UP000829291"/>
    </source>
</evidence>
<sequence>MLEMIVQRTNEEIDRREEGNVENRPSFCKNVDIVELKAFIGLLYFAGLEKNNHTNLGDLWSPEFGYNLYRAVMTERRFQYLLQNFRFDDKNTRDARIEEHALAHIKELWDAFIANCKRYYSPSTNCTTDDQFLGFRGRFGARVYIANKPDKYGIKIVTCNNVQTPYLIDAEPYVGKVETARGESVPSYYIKKLTEHIQNSGRNVTCDSWFMSIKIVQEMKDNYSLTMVGTWRKNKPKIPGTFTQSAAAGTVRIAYADGMTLLSYCPKRNKVVLLLSSLHKAGRMDEKIGKPEIVGFHNATKGGIDTFDELCKNYTTNRTTKRWPMRLFFGMLDRAGVNSAVLYNLREANPTLARHTFLKELVHGLIKPCLEQRL</sequence>
<gene>
    <name evidence="3" type="primary">LOC124294138</name>
</gene>
<evidence type="ECO:0000313" key="3">
    <source>
        <dbReference type="RefSeq" id="XP_046594163.1"/>
    </source>
</evidence>
<organism evidence="2 3">
    <name type="scientific">Neodiprion lecontei</name>
    <name type="common">Redheaded pine sawfly</name>
    <dbReference type="NCBI Taxonomy" id="441921"/>
    <lineage>
        <taxon>Eukaryota</taxon>
        <taxon>Metazoa</taxon>
        <taxon>Ecdysozoa</taxon>
        <taxon>Arthropoda</taxon>
        <taxon>Hexapoda</taxon>
        <taxon>Insecta</taxon>
        <taxon>Pterygota</taxon>
        <taxon>Neoptera</taxon>
        <taxon>Endopterygota</taxon>
        <taxon>Hymenoptera</taxon>
        <taxon>Tenthredinoidea</taxon>
        <taxon>Diprionidae</taxon>
        <taxon>Diprioninae</taxon>
        <taxon>Neodiprion</taxon>
    </lineage>
</organism>
<dbReference type="Proteomes" id="UP000829291">
    <property type="component" value="Chromosome 4"/>
</dbReference>
<dbReference type="PANTHER" id="PTHR46599:SF6">
    <property type="entry name" value="DUAL SPECIFICITY PHOSPHATASE 26"/>
    <property type="match status" value="1"/>
</dbReference>
<protein>
    <submittedName>
        <fullName evidence="3">Uncharacterized protein LOC124294138</fullName>
    </submittedName>
</protein>
<dbReference type="GeneID" id="124294138"/>
<proteinExistence type="predicted"/>
<dbReference type="PANTHER" id="PTHR46599">
    <property type="entry name" value="PIGGYBAC TRANSPOSABLE ELEMENT-DERIVED PROTEIN 4"/>
    <property type="match status" value="1"/>
</dbReference>
<name>A0ABM3G1L1_NEOLC</name>
<dbReference type="InterPro" id="IPR029526">
    <property type="entry name" value="PGBD"/>
</dbReference>
<evidence type="ECO:0000259" key="1">
    <source>
        <dbReference type="Pfam" id="PF13843"/>
    </source>
</evidence>
<accession>A0ABM3G1L1</accession>
<feature type="domain" description="PiggyBac transposable element-derived protein" evidence="1">
    <location>
        <begin position="1"/>
        <end position="339"/>
    </location>
</feature>
<reference evidence="3" key="1">
    <citation type="submission" date="2025-08" db="UniProtKB">
        <authorList>
            <consortium name="RefSeq"/>
        </authorList>
    </citation>
    <scope>IDENTIFICATION</scope>
    <source>
        <tissue evidence="3">Thorax and Abdomen</tissue>
    </source>
</reference>
<dbReference type="Pfam" id="PF13843">
    <property type="entry name" value="DDE_Tnp_1_7"/>
    <property type="match status" value="1"/>
</dbReference>
<keyword evidence="2" id="KW-1185">Reference proteome</keyword>